<dbReference type="Pfam" id="PF13020">
    <property type="entry name" value="NOV_C"/>
    <property type="match status" value="1"/>
</dbReference>
<proteinExistence type="predicted"/>
<dbReference type="PANTHER" id="PTHR32387">
    <property type="entry name" value="WU:FJ29H11"/>
    <property type="match status" value="1"/>
</dbReference>
<dbReference type="EMBL" id="CAJNRF010009087">
    <property type="protein sequence ID" value="CAF2107249.1"/>
    <property type="molecule type" value="Genomic_DNA"/>
</dbReference>
<evidence type="ECO:0000259" key="1">
    <source>
        <dbReference type="Pfam" id="PF13020"/>
    </source>
</evidence>
<protein>
    <recommendedName>
        <fullName evidence="1">Protein NO VEIN C-terminal domain-containing protein</fullName>
    </recommendedName>
</protein>
<name>A0A816UCC8_9BILA</name>
<reference evidence="2" key="1">
    <citation type="submission" date="2021-02" db="EMBL/GenBank/DDBJ databases">
        <authorList>
            <person name="Nowell W R."/>
        </authorList>
    </citation>
    <scope>NUCLEOTIDE SEQUENCE</scope>
</reference>
<dbReference type="PANTHER" id="PTHR32387:SF0">
    <property type="entry name" value="PROTEIN NO VEIN"/>
    <property type="match status" value="1"/>
</dbReference>
<sequence length="896" mass="104975">MRQYIIDKHSKSSISLAEYPFIDDDPNLSHLGIHMFTWNDCIEMFMSDAFHRTHSIERNKQMITYFYSRCSMSEKIVGSTMSITRIPFLMDQNNRLQVIEDTYFPTDTIGDSGGMGCDESFLNKSILNWLNEYQNHQIKQWLRKLGVTERTDLTFLHKTIIPNAAAYINQTNAIDTIMKLFALFQKGTIGKEELRQLNTLKLLTTHGTLIPAERCYFSNSYDPRLPLEEYLKTVEDMFLSPNYLRNTIFCTGKEDLDEKRRFFSFMGVRENLFLIKCDTILATDKALQYGFCSNYLLTYSPNGRRMANAYSGLRTISFLQHTIGNFKFARIFWSTVLKNFNPHDLRQETRVFWHSNHGTPLPDYDYVKWLIENTKCIPTRLLTCESATETFLATKTIIELCGEYLPIAAISFTNETTGWLSFFNFRKSLLPKHYFNLLNKIRADEKSLNNNESRIQKIYGDLLESISSWSLSESEFVREQSKTLYLLSENNQWKLASELFVYVEDGGEHSSLNEAIPSLKLDFTNRNHSKLINLLELMNVKQIRMNDLILACNNSSDAIQFRTRLIEILPFMKNWLRRLEFTSEFIEIINKKIERKLKFFESDRLQLFYDSEFVQETNVYIDPVKLELYVSRPWNSETTFISLPKKLCQLLNIKGFEDNLRFLLKAPIIEIKAYFKKNGIDIPTAEDKSVLQQMTKLSLNSPPDDNLVTHLGDSLKTLSIRPTSLINKEIDDIHLFSVSSFSNSITAETMRLSERNRELRSLDLRITRLGEEIVYKYLKHKFKNYSDSVSIKWENEDKDANLPYDILLRDNKQTEFIEVQVTEPNGNPYLNLSIRQIEEIFKHEQNYSIYRVYLAEQNIEILDNIRWRLKRRQRLTCRIAKTDLAVSCPVSSKVMK</sequence>
<dbReference type="Proteomes" id="UP000663856">
    <property type="component" value="Unassembled WGS sequence"/>
</dbReference>
<evidence type="ECO:0000313" key="3">
    <source>
        <dbReference type="Proteomes" id="UP000663856"/>
    </source>
</evidence>
<dbReference type="InterPro" id="IPR024975">
    <property type="entry name" value="NOV_C"/>
</dbReference>
<organism evidence="2 3">
    <name type="scientific">Rotaria magnacalcarata</name>
    <dbReference type="NCBI Taxonomy" id="392030"/>
    <lineage>
        <taxon>Eukaryota</taxon>
        <taxon>Metazoa</taxon>
        <taxon>Spiralia</taxon>
        <taxon>Gnathifera</taxon>
        <taxon>Rotifera</taxon>
        <taxon>Eurotatoria</taxon>
        <taxon>Bdelloidea</taxon>
        <taxon>Philodinida</taxon>
        <taxon>Philodinidae</taxon>
        <taxon>Rotaria</taxon>
    </lineage>
</organism>
<gene>
    <name evidence="2" type="ORF">WKI299_LOCUS21572</name>
</gene>
<dbReference type="InterPro" id="IPR052957">
    <property type="entry name" value="Auxin_embryo_med"/>
</dbReference>
<feature type="domain" description="Protein NO VEIN C-terminal" evidence="1">
    <location>
        <begin position="770"/>
        <end position="859"/>
    </location>
</feature>
<dbReference type="AlphaFoldDB" id="A0A816UCC8"/>
<accession>A0A816UCC8</accession>
<comment type="caution">
    <text evidence="2">The sequence shown here is derived from an EMBL/GenBank/DDBJ whole genome shotgun (WGS) entry which is preliminary data.</text>
</comment>
<evidence type="ECO:0000313" key="2">
    <source>
        <dbReference type="EMBL" id="CAF2107249.1"/>
    </source>
</evidence>